<proteinExistence type="predicted"/>
<dbReference type="EMBL" id="PYGA01000011">
    <property type="protein sequence ID" value="PSK96436.1"/>
    <property type="molecule type" value="Genomic_DNA"/>
</dbReference>
<name>A0A2P8DGW6_9ACTN</name>
<evidence type="ECO:0000313" key="1">
    <source>
        <dbReference type="EMBL" id="PSK96436.1"/>
    </source>
</evidence>
<dbReference type="OrthoDB" id="2273115at2"/>
<protein>
    <submittedName>
        <fullName evidence="1">Uncharacterized protein</fullName>
    </submittedName>
</protein>
<gene>
    <name evidence="1" type="ORF">CLV63_11130</name>
</gene>
<keyword evidence="2" id="KW-1185">Reference proteome</keyword>
<evidence type="ECO:0000313" key="2">
    <source>
        <dbReference type="Proteomes" id="UP000240542"/>
    </source>
</evidence>
<dbReference type="Proteomes" id="UP000240542">
    <property type="component" value="Unassembled WGS sequence"/>
</dbReference>
<reference evidence="1 2" key="1">
    <citation type="submission" date="2018-03" db="EMBL/GenBank/DDBJ databases">
        <title>Genomic Encyclopedia of Archaeal and Bacterial Type Strains, Phase II (KMG-II): from individual species to whole genera.</title>
        <authorList>
            <person name="Goeker M."/>
        </authorList>
    </citation>
    <scope>NUCLEOTIDE SEQUENCE [LARGE SCALE GENOMIC DNA]</scope>
    <source>
        <strain evidence="1 2">DSM 45312</strain>
    </source>
</reference>
<comment type="caution">
    <text evidence="1">The sequence shown here is derived from an EMBL/GenBank/DDBJ whole genome shotgun (WGS) entry which is preliminary data.</text>
</comment>
<dbReference type="AlphaFoldDB" id="A0A2P8DGW6"/>
<organism evidence="1 2">
    <name type="scientific">Murinocardiopsis flavida</name>
    <dbReference type="NCBI Taxonomy" id="645275"/>
    <lineage>
        <taxon>Bacteria</taxon>
        <taxon>Bacillati</taxon>
        <taxon>Actinomycetota</taxon>
        <taxon>Actinomycetes</taxon>
        <taxon>Streptosporangiales</taxon>
        <taxon>Nocardiopsidaceae</taxon>
        <taxon>Murinocardiopsis</taxon>
    </lineage>
</organism>
<accession>A0A2P8DGW6</accession>
<sequence length="232" mass="23508">MRWVTYLSPSGGSERPGVIDDGCVFGYPGDETVPHLLAASVDALAGAYQRALSNPVEIIVEFETRLVAPLHPAQAVRVDLGGRVLTIDPAQILGTDDGVAAPNGGGTLTAAIGVAAVFGATQHVGYTPACLWSDSAGAPTGLTLGPAIVTHDEFDGTPLSVTASVDGEVIAGVRLDGKLGWTDALRTGAGPDSPAEVVAAMPESTRALEPGEELLIEGGVLGEFEVRVGSGS</sequence>
<dbReference type="RefSeq" id="WP_106583837.1">
    <property type="nucleotide sequence ID" value="NZ_PYGA01000011.1"/>
</dbReference>